<dbReference type="Proteomes" id="UP000005337">
    <property type="component" value="Unassembled WGS sequence"/>
</dbReference>
<gene>
    <name evidence="1" type="ORF">AC3_A0671</name>
</gene>
<name>B1BVT6_CLOPF</name>
<organism evidence="1 2">
    <name type="scientific">Clostridium perfringens E str. JGS1987</name>
    <dbReference type="NCBI Taxonomy" id="451755"/>
    <lineage>
        <taxon>Bacteria</taxon>
        <taxon>Bacillati</taxon>
        <taxon>Bacillota</taxon>
        <taxon>Clostridia</taxon>
        <taxon>Eubacteriales</taxon>
        <taxon>Clostridiaceae</taxon>
        <taxon>Clostridium</taxon>
    </lineage>
</organism>
<protein>
    <submittedName>
        <fullName evidence="1">Uncharacterized protein</fullName>
    </submittedName>
</protein>
<dbReference type="EMBL" id="ABDW01000027">
    <property type="protein sequence ID" value="EDT14165.1"/>
    <property type="molecule type" value="Genomic_DNA"/>
</dbReference>
<reference evidence="1 2" key="1">
    <citation type="submission" date="2007-07" db="EMBL/GenBank/DDBJ databases">
        <title>Annotation of Clostridium perfringens E str. JGS1987.</title>
        <authorList>
            <person name="Paulsen I."/>
            <person name="Sebastian Y."/>
        </authorList>
    </citation>
    <scope>NUCLEOTIDE SEQUENCE [LARGE SCALE GENOMIC DNA]</scope>
    <source>
        <strain evidence="2">E str. JGS1987</strain>
    </source>
</reference>
<sequence length="37" mass="4513">MRTVYEKTDFLSLKIKKDYFSFYNGKPTNISNKQIFF</sequence>
<accession>B1BVT6</accession>
<evidence type="ECO:0000313" key="1">
    <source>
        <dbReference type="EMBL" id="EDT14165.1"/>
    </source>
</evidence>
<proteinExistence type="predicted"/>
<evidence type="ECO:0000313" key="2">
    <source>
        <dbReference type="Proteomes" id="UP000005337"/>
    </source>
</evidence>
<comment type="caution">
    <text evidence="1">The sequence shown here is derived from an EMBL/GenBank/DDBJ whole genome shotgun (WGS) entry which is preliminary data.</text>
</comment>
<dbReference type="AlphaFoldDB" id="B1BVT6"/>